<evidence type="ECO:0000259" key="8">
    <source>
        <dbReference type="Pfam" id="PF00535"/>
    </source>
</evidence>
<keyword evidence="4" id="KW-0812">Transmembrane</keyword>
<dbReference type="PANTHER" id="PTHR48090:SF3">
    <property type="entry name" value="UNDECAPRENYL-PHOSPHATE 4-DEOXY-4-FORMAMIDO-L-ARABINOSE TRANSFERASE"/>
    <property type="match status" value="1"/>
</dbReference>
<dbReference type="PANTHER" id="PTHR48090">
    <property type="entry name" value="UNDECAPRENYL-PHOSPHATE 4-DEOXY-4-FORMAMIDO-L-ARABINOSE TRANSFERASE-RELATED"/>
    <property type="match status" value="1"/>
</dbReference>
<keyword evidence="1" id="KW-1003">Cell membrane</keyword>
<dbReference type="Gene3D" id="3.90.550.10">
    <property type="entry name" value="Spore Coat Polysaccharide Biosynthesis Protein SpsA, Chain A"/>
    <property type="match status" value="1"/>
</dbReference>
<name>A0A1F7JBK9_9BACT</name>
<feature type="domain" description="Glycosyltransferase 2-like" evidence="8">
    <location>
        <begin position="7"/>
        <end position="162"/>
    </location>
</feature>
<evidence type="ECO:0000256" key="3">
    <source>
        <dbReference type="ARBA" id="ARBA00022679"/>
    </source>
</evidence>
<organism evidence="9 10">
    <name type="scientific">Candidatus Roizmanbacteria bacterium RIFCSPLOWO2_01_FULL_45_11</name>
    <dbReference type="NCBI Taxonomy" id="1802070"/>
    <lineage>
        <taxon>Bacteria</taxon>
        <taxon>Candidatus Roizmaniibacteriota</taxon>
    </lineage>
</organism>
<evidence type="ECO:0000256" key="2">
    <source>
        <dbReference type="ARBA" id="ARBA00022676"/>
    </source>
</evidence>
<dbReference type="InterPro" id="IPR050256">
    <property type="entry name" value="Glycosyltransferase_2"/>
</dbReference>
<evidence type="ECO:0000313" key="9">
    <source>
        <dbReference type="EMBL" id="OGK52992.1"/>
    </source>
</evidence>
<comment type="caution">
    <text evidence="9">The sequence shown here is derived from an EMBL/GenBank/DDBJ whole genome shotgun (WGS) entry which is preliminary data.</text>
</comment>
<dbReference type="InterPro" id="IPR001173">
    <property type="entry name" value="Glyco_trans_2-like"/>
</dbReference>
<dbReference type="Pfam" id="PF00535">
    <property type="entry name" value="Glycos_transf_2"/>
    <property type="match status" value="1"/>
</dbReference>
<dbReference type="InterPro" id="IPR029044">
    <property type="entry name" value="Nucleotide-diphossugar_trans"/>
</dbReference>
<dbReference type="AlphaFoldDB" id="A0A1F7JBK9"/>
<keyword evidence="5" id="KW-0448">Lipopolysaccharide biosynthesis</keyword>
<evidence type="ECO:0000313" key="10">
    <source>
        <dbReference type="Proteomes" id="UP000178486"/>
    </source>
</evidence>
<evidence type="ECO:0000256" key="5">
    <source>
        <dbReference type="ARBA" id="ARBA00022985"/>
    </source>
</evidence>
<reference evidence="9 10" key="1">
    <citation type="journal article" date="2016" name="Nat. Commun.">
        <title>Thousands of microbial genomes shed light on interconnected biogeochemical processes in an aquifer system.</title>
        <authorList>
            <person name="Anantharaman K."/>
            <person name="Brown C.T."/>
            <person name="Hug L.A."/>
            <person name="Sharon I."/>
            <person name="Castelle C.J."/>
            <person name="Probst A.J."/>
            <person name="Thomas B.C."/>
            <person name="Singh A."/>
            <person name="Wilkins M.J."/>
            <person name="Karaoz U."/>
            <person name="Brodie E.L."/>
            <person name="Williams K.H."/>
            <person name="Hubbard S.S."/>
            <person name="Banfield J.F."/>
        </authorList>
    </citation>
    <scope>NUCLEOTIDE SEQUENCE [LARGE SCALE GENOMIC DNA]</scope>
</reference>
<dbReference type="GO" id="GO:0009103">
    <property type="term" value="P:lipopolysaccharide biosynthetic process"/>
    <property type="evidence" value="ECO:0007669"/>
    <property type="project" value="UniProtKB-KW"/>
</dbReference>
<dbReference type="SUPFAM" id="SSF53448">
    <property type="entry name" value="Nucleotide-diphospho-sugar transferases"/>
    <property type="match status" value="1"/>
</dbReference>
<keyword evidence="2" id="KW-0328">Glycosyltransferase</keyword>
<dbReference type="GO" id="GO:0099621">
    <property type="term" value="F:undecaprenyl-phosphate 4-deoxy-4-formamido-L-arabinose transferase activity"/>
    <property type="evidence" value="ECO:0007669"/>
    <property type="project" value="TreeGrafter"/>
</dbReference>
<dbReference type="CDD" id="cd04179">
    <property type="entry name" value="DPM_DPG-synthase_like"/>
    <property type="match status" value="1"/>
</dbReference>
<accession>A0A1F7JBK9</accession>
<proteinExistence type="predicted"/>
<evidence type="ECO:0000256" key="1">
    <source>
        <dbReference type="ARBA" id="ARBA00022475"/>
    </source>
</evidence>
<keyword evidence="7" id="KW-0472">Membrane</keyword>
<keyword evidence="6" id="KW-1133">Transmembrane helix</keyword>
<dbReference type="GO" id="GO:0005886">
    <property type="term" value="C:plasma membrane"/>
    <property type="evidence" value="ECO:0007669"/>
    <property type="project" value="TreeGrafter"/>
</dbReference>
<protein>
    <recommendedName>
        <fullName evidence="8">Glycosyltransferase 2-like domain-containing protein</fullName>
    </recommendedName>
</protein>
<evidence type="ECO:0000256" key="4">
    <source>
        <dbReference type="ARBA" id="ARBA00022692"/>
    </source>
</evidence>
<evidence type="ECO:0000256" key="6">
    <source>
        <dbReference type="ARBA" id="ARBA00022989"/>
    </source>
</evidence>
<sequence>MTNKKISVTIPAYNEQDTLQRVVEQAITEVSKLSNRVEILLVDDGSTDRTGSVIASLTHTYPRVVRSISHPKNRGFSAAMNTCYVNADGDYIFLGPADGQFDFSEVASFVRKMAGHDIVVGYRTYNEETVRRKINSFFFHLLARALFGIRLKEFSSCIMYTRNVRDTIHVQADSYACLFLPELMYRSIQKGYAIGEVPIHFYVRKGGKQKGTNIRMIVKTIYEMLRFKVELIRSTHTA</sequence>
<dbReference type="Proteomes" id="UP000178486">
    <property type="component" value="Unassembled WGS sequence"/>
</dbReference>
<dbReference type="EMBL" id="MGAU01000070">
    <property type="protein sequence ID" value="OGK52992.1"/>
    <property type="molecule type" value="Genomic_DNA"/>
</dbReference>
<evidence type="ECO:0000256" key="7">
    <source>
        <dbReference type="ARBA" id="ARBA00023136"/>
    </source>
</evidence>
<gene>
    <name evidence="9" type="ORF">A3B56_03360</name>
</gene>
<keyword evidence="3" id="KW-0808">Transferase</keyword>